<dbReference type="Gramene" id="MELO3C032798.2.1">
    <property type="protein sequence ID" value="MELO3C032798.2.1"/>
    <property type="gene ID" value="MELO3C032798.2"/>
</dbReference>
<accession>A0A9I9EES5</accession>
<evidence type="ECO:0000256" key="1">
    <source>
        <dbReference type="SAM" id="MobiDB-lite"/>
    </source>
</evidence>
<evidence type="ECO:0000313" key="2">
    <source>
        <dbReference type="EnsemblPlants" id="MELO3C032798.2.1"/>
    </source>
</evidence>
<dbReference type="AlphaFoldDB" id="A0A9I9EES5"/>
<organism evidence="2">
    <name type="scientific">Cucumis melo</name>
    <name type="common">Muskmelon</name>
    <dbReference type="NCBI Taxonomy" id="3656"/>
    <lineage>
        <taxon>Eukaryota</taxon>
        <taxon>Viridiplantae</taxon>
        <taxon>Streptophyta</taxon>
        <taxon>Embryophyta</taxon>
        <taxon>Tracheophyta</taxon>
        <taxon>Spermatophyta</taxon>
        <taxon>Magnoliopsida</taxon>
        <taxon>eudicotyledons</taxon>
        <taxon>Gunneridae</taxon>
        <taxon>Pentapetalae</taxon>
        <taxon>rosids</taxon>
        <taxon>fabids</taxon>
        <taxon>Cucurbitales</taxon>
        <taxon>Cucurbitaceae</taxon>
        <taxon>Benincaseae</taxon>
        <taxon>Cucumis</taxon>
    </lineage>
</organism>
<sequence length="60" mass="6847">MEGGIPLPLRVHNSSQQACEPPHLQTHAPPFQRQKEDNVDAYDSSFLMDFMEGEKRPPLQ</sequence>
<proteinExistence type="predicted"/>
<reference evidence="2" key="1">
    <citation type="submission" date="2023-03" db="UniProtKB">
        <authorList>
            <consortium name="EnsemblPlants"/>
        </authorList>
    </citation>
    <scope>IDENTIFICATION</scope>
</reference>
<dbReference type="EnsemblPlants" id="MELO3C032798.2.1">
    <property type="protein sequence ID" value="MELO3C032798.2.1"/>
    <property type="gene ID" value="MELO3C032798.2"/>
</dbReference>
<name>A0A9I9EES5_CUCME</name>
<feature type="region of interest" description="Disordered" evidence="1">
    <location>
        <begin position="1"/>
        <end position="36"/>
    </location>
</feature>
<protein>
    <submittedName>
        <fullName evidence="2">Uncharacterized protein</fullName>
    </submittedName>
</protein>